<gene>
    <name evidence="3" type="ORF">dnm_077000</name>
</gene>
<feature type="domain" description="Tc1-like transposase DDE" evidence="1">
    <location>
        <begin position="165"/>
        <end position="308"/>
    </location>
</feature>
<dbReference type="NCBIfam" id="NF033545">
    <property type="entry name" value="transpos_IS630"/>
    <property type="match status" value="1"/>
</dbReference>
<dbReference type="InterPro" id="IPR025959">
    <property type="entry name" value="Winged_HTH_dom"/>
</dbReference>
<dbReference type="Pfam" id="PF13592">
    <property type="entry name" value="HTH_33"/>
    <property type="match status" value="1"/>
</dbReference>
<dbReference type="InterPro" id="IPR038717">
    <property type="entry name" value="Tc1-like_DDE_dom"/>
</dbReference>
<evidence type="ECO:0000313" key="4">
    <source>
        <dbReference type="Proteomes" id="UP000663722"/>
    </source>
</evidence>
<protein>
    <submittedName>
        <fullName evidence="3">Transposase DDE domain-containing protein</fullName>
    </submittedName>
</protein>
<feature type="domain" description="Winged helix-turn helix" evidence="2">
    <location>
        <begin position="91"/>
        <end position="142"/>
    </location>
</feature>
<accession>A0A975BU16</accession>
<dbReference type="SUPFAM" id="SSF46689">
    <property type="entry name" value="Homeodomain-like"/>
    <property type="match status" value="1"/>
</dbReference>
<evidence type="ECO:0000259" key="1">
    <source>
        <dbReference type="Pfam" id="PF13358"/>
    </source>
</evidence>
<dbReference type="AlphaFoldDB" id="A0A975BU16"/>
<reference evidence="3" key="1">
    <citation type="journal article" date="2021" name="Microb. Physiol.">
        <title>Proteogenomic Insights into the Physiology of Marine, Sulfate-Reducing, Filamentous Desulfonema limicola and Desulfonema magnum.</title>
        <authorList>
            <person name="Schnaars V."/>
            <person name="Wohlbrand L."/>
            <person name="Scheve S."/>
            <person name="Hinrichs C."/>
            <person name="Reinhardt R."/>
            <person name="Rabus R."/>
        </authorList>
    </citation>
    <scope>NUCLEOTIDE SEQUENCE</scope>
    <source>
        <strain evidence="3">4be13</strain>
    </source>
</reference>
<dbReference type="EMBL" id="CP061800">
    <property type="protein sequence ID" value="QTA91628.1"/>
    <property type="molecule type" value="Genomic_DNA"/>
</dbReference>
<evidence type="ECO:0000259" key="2">
    <source>
        <dbReference type="Pfam" id="PF13592"/>
    </source>
</evidence>
<dbReference type="Proteomes" id="UP000663722">
    <property type="component" value="Chromosome"/>
</dbReference>
<evidence type="ECO:0000313" key="3">
    <source>
        <dbReference type="EMBL" id="QTA91628.1"/>
    </source>
</evidence>
<organism evidence="3 4">
    <name type="scientific">Desulfonema magnum</name>
    <dbReference type="NCBI Taxonomy" id="45655"/>
    <lineage>
        <taxon>Bacteria</taxon>
        <taxon>Pseudomonadati</taxon>
        <taxon>Thermodesulfobacteriota</taxon>
        <taxon>Desulfobacteria</taxon>
        <taxon>Desulfobacterales</taxon>
        <taxon>Desulfococcaceae</taxon>
        <taxon>Desulfonema</taxon>
    </lineage>
</organism>
<dbReference type="Gene3D" id="3.30.420.10">
    <property type="entry name" value="Ribonuclease H-like superfamily/Ribonuclease H"/>
    <property type="match status" value="1"/>
</dbReference>
<dbReference type="InterPro" id="IPR009057">
    <property type="entry name" value="Homeodomain-like_sf"/>
</dbReference>
<dbReference type="Pfam" id="PF13358">
    <property type="entry name" value="DDE_3"/>
    <property type="match status" value="1"/>
</dbReference>
<proteinExistence type="predicted"/>
<dbReference type="GO" id="GO:0003676">
    <property type="term" value="F:nucleic acid binding"/>
    <property type="evidence" value="ECO:0007669"/>
    <property type="project" value="InterPro"/>
</dbReference>
<sequence>MNTLDDIIRMGKDAREIVRAMAVKMILHGFEVGDIKALLNVSDSFVSKWKGVYEEKGAQGLTLGYKGSEGYLTDVQRKEVISFLRSKMTYTPEELRDYLESGYGVLYKSKQSYYDLLHEGGINWKKNEKINPKRDDEEVAARRQFIMSRIGESEEEIREGGVVVLMEDECHLLWGDTSGYIWGRKNEKVGVPMTNERERQTYYGAVNVLTGEFHVLPYDIGNGANTVSFVRHLEEIYEGSRIILIWDGATYHKYGEMRRYLEESDGGLNEKDWKVTCMLFPPYAPDQNPVEEIWRKGKNFLRRHFYENKTFGDVKESFLNFLTEQIFSFPKLEAYIS</sequence>
<dbReference type="InterPro" id="IPR036397">
    <property type="entry name" value="RNaseH_sf"/>
</dbReference>
<dbReference type="KEGG" id="dmm:dnm_077000"/>
<keyword evidence="4" id="KW-1185">Reference proteome</keyword>
<name>A0A975BU16_9BACT</name>
<dbReference type="RefSeq" id="WP_207679328.1">
    <property type="nucleotide sequence ID" value="NZ_CP061800.1"/>
</dbReference>
<dbReference type="InterPro" id="IPR047655">
    <property type="entry name" value="Transpos_IS630-like"/>
</dbReference>